<gene>
    <name evidence="2" type="ORF">SAMN04488075_2022</name>
</gene>
<keyword evidence="3" id="KW-1185">Reference proteome</keyword>
<dbReference type="OrthoDB" id="7819947at2"/>
<dbReference type="EMBL" id="FNXG01000003">
    <property type="protein sequence ID" value="SEH97689.1"/>
    <property type="molecule type" value="Genomic_DNA"/>
</dbReference>
<evidence type="ECO:0000313" key="2">
    <source>
        <dbReference type="EMBL" id="SEH97689.1"/>
    </source>
</evidence>
<evidence type="ECO:0008006" key="4">
    <source>
        <dbReference type="Google" id="ProtNLM"/>
    </source>
</evidence>
<name>A0A1H6M8K4_9RHOB</name>
<keyword evidence="1" id="KW-1133">Transmembrane helix</keyword>
<keyword evidence="1" id="KW-0812">Transmembrane</keyword>
<sequence length="160" mass="17137">MSTGKIMISMLLLVAALTGAAVWYLQVYGFYEEVDEITGAAEMVVTLPDGTSRAVPVGGFHAIDAASSPIRWRACFTLDPAQVADAVPYEGATPLNGPGWFRCYSARALTSDLAAGNAVAVLGQSEIRPDVDRVIVVYPDGRAFGWHQFNEKNPARGVMD</sequence>
<proteinExistence type="predicted"/>
<dbReference type="InterPro" id="IPR045616">
    <property type="entry name" value="DUF6446"/>
</dbReference>
<dbReference type="Proteomes" id="UP000199125">
    <property type="component" value="Unassembled WGS sequence"/>
</dbReference>
<accession>A0A1H6M8K4</accession>
<evidence type="ECO:0000313" key="3">
    <source>
        <dbReference type="Proteomes" id="UP000199125"/>
    </source>
</evidence>
<protein>
    <recommendedName>
        <fullName evidence="4">Histidine kinase</fullName>
    </recommendedName>
</protein>
<feature type="transmembrane region" description="Helical" evidence="1">
    <location>
        <begin position="6"/>
        <end position="25"/>
    </location>
</feature>
<keyword evidence="1" id="KW-0472">Membrane</keyword>
<organism evidence="2 3">
    <name type="scientific">Paracoccus alkenifer</name>
    <dbReference type="NCBI Taxonomy" id="65735"/>
    <lineage>
        <taxon>Bacteria</taxon>
        <taxon>Pseudomonadati</taxon>
        <taxon>Pseudomonadota</taxon>
        <taxon>Alphaproteobacteria</taxon>
        <taxon>Rhodobacterales</taxon>
        <taxon>Paracoccaceae</taxon>
        <taxon>Paracoccus</taxon>
    </lineage>
</organism>
<dbReference type="RefSeq" id="WP_090847956.1">
    <property type="nucleotide sequence ID" value="NZ_FNXG01000003.1"/>
</dbReference>
<evidence type="ECO:0000256" key="1">
    <source>
        <dbReference type="SAM" id="Phobius"/>
    </source>
</evidence>
<dbReference type="Pfam" id="PF20044">
    <property type="entry name" value="DUF6446"/>
    <property type="match status" value="1"/>
</dbReference>
<dbReference type="STRING" id="65735.SAMN04488075_2022"/>
<reference evidence="3" key="1">
    <citation type="submission" date="2016-10" db="EMBL/GenBank/DDBJ databases">
        <authorList>
            <person name="Varghese N."/>
            <person name="Submissions S."/>
        </authorList>
    </citation>
    <scope>NUCLEOTIDE SEQUENCE [LARGE SCALE GENOMIC DNA]</scope>
    <source>
        <strain evidence="3">DSM 11593</strain>
    </source>
</reference>
<dbReference type="AlphaFoldDB" id="A0A1H6M8K4"/>